<accession>A0AA43Q3R2</accession>
<evidence type="ECO:0000313" key="4">
    <source>
        <dbReference type="Proteomes" id="UP001160519"/>
    </source>
</evidence>
<comment type="similarity">
    <text evidence="1">Belongs to the UPF0213 family.</text>
</comment>
<dbReference type="InterPro" id="IPR050190">
    <property type="entry name" value="UPF0213_domain"/>
</dbReference>
<dbReference type="EMBL" id="JAQSDF010000021">
    <property type="protein sequence ID" value="MDI1231095.1"/>
    <property type="molecule type" value="Genomic_DNA"/>
</dbReference>
<feature type="domain" description="GIY-YIG" evidence="2">
    <location>
        <begin position="1"/>
        <end position="77"/>
    </location>
</feature>
<dbReference type="SUPFAM" id="SSF82771">
    <property type="entry name" value="GIY-YIG endonuclease"/>
    <property type="match status" value="1"/>
</dbReference>
<evidence type="ECO:0000259" key="2">
    <source>
        <dbReference type="PROSITE" id="PS50164"/>
    </source>
</evidence>
<name>A0AA43Q3R2_9GAMM</name>
<dbReference type="PROSITE" id="PS50164">
    <property type="entry name" value="GIY_YIG"/>
    <property type="match status" value="1"/>
</dbReference>
<evidence type="ECO:0000256" key="1">
    <source>
        <dbReference type="ARBA" id="ARBA00007435"/>
    </source>
</evidence>
<dbReference type="Pfam" id="PF01541">
    <property type="entry name" value="GIY-YIG"/>
    <property type="match status" value="1"/>
</dbReference>
<dbReference type="Proteomes" id="UP001160519">
    <property type="component" value="Unassembled WGS sequence"/>
</dbReference>
<gene>
    <name evidence="3" type="ORF">PSU93_08110</name>
</gene>
<dbReference type="InterPro" id="IPR000305">
    <property type="entry name" value="GIY-YIG_endonuc"/>
</dbReference>
<dbReference type="AlphaFoldDB" id="A0AA43Q3R2"/>
<proteinExistence type="inferred from homology"/>
<protein>
    <submittedName>
        <fullName evidence="3">GIY-YIG nuclease family protein</fullName>
    </submittedName>
</protein>
<dbReference type="Gene3D" id="3.40.1440.10">
    <property type="entry name" value="GIY-YIG endonuclease"/>
    <property type="match status" value="1"/>
</dbReference>
<sequence length="90" mass="10456">MNWQVYIILCTDDTLYTGITVDVARRFSQHGDKQGAKYFRGRQPKQLVYVETGHDRSTASKREIVIKKLPRLEKFRLLASEINKVGDFPL</sequence>
<dbReference type="PANTHER" id="PTHR34477">
    <property type="entry name" value="UPF0213 PROTEIN YHBQ"/>
    <property type="match status" value="1"/>
</dbReference>
<dbReference type="InterPro" id="IPR035901">
    <property type="entry name" value="GIY-YIG_endonuc_sf"/>
</dbReference>
<dbReference type="CDD" id="cd10456">
    <property type="entry name" value="GIY-YIG_UPF0213"/>
    <property type="match status" value="1"/>
</dbReference>
<evidence type="ECO:0000313" key="3">
    <source>
        <dbReference type="EMBL" id="MDI1231095.1"/>
    </source>
</evidence>
<reference evidence="3" key="1">
    <citation type="submission" date="2023-01" db="EMBL/GenBank/DDBJ databases">
        <title>Biogeochemical cycle of methane in antarctic sediments.</title>
        <authorList>
            <person name="Roldan D.M."/>
            <person name="Menes R.J."/>
        </authorList>
    </citation>
    <scope>NUCLEOTIDE SEQUENCE [LARGE SCALE GENOMIC DNA]</scope>
    <source>
        <strain evidence="3">K-2018 MAG008</strain>
    </source>
</reference>
<dbReference type="PANTHER" id="PTHR34477:SF1">
    <property type="entry name" value="UPF0213 PROTEIN YHBQ"/>
    <property type="match status" value="1"/>
</dbReference>
<keyword evidence="4" id="KW-1185">Reference proteome</keyword>
<organism evidence="3 4">
    <name type="scientific">Candidatus Methylobacter titanis</name>
    <dbReference type="NCBI Taxonomy" id="3053457"/>
    <lineage>
        <taxon>Bacteria</taxon>
        <taxon>Pseudomonadati</taxon>
        <taxon>Pseudomonadota</taxon>
        <taxon>Gammaproteobacteria</taxon>
        <taxon>Methylococcales</taxon>
        <taxon>Methylococcaceae</taxon>
        <taxon>Methylobacter</taxon>
    </lineage>
</organism>
<comment type="caution">
    <text evidence="3">The sequence shown here is derived from an EMBL/GenBank/DDBJ whole genome shotgun (WGS) entry which is preliminary data.</text>
</comment>